<evidence type="ECO:0000256" key="4">
    <source>
        <dbReference type="ARBA" id="ARBA00022692"/>
    </source>
</evidence>
<keyword evidence="2 7" id="KW-0813">Transport</keyword>
<dbReference type="Proteomes" id="UP000177870">
    <property type="component" value="Chromosome"/>
</dbReference>
<dbReference type="GO" id="GO:0022857">
    <property type="term" value="F:transmembrane transporter activity"/>
    <property type="evidence" value="ECO:0007669"/>
    <property type="project" value="InterPro"/>
</dbReference>
<dbReference type="RefSeq" id="WP_070393278.1">
    <property type="nucleotide sequence ID" value="NZ_CP017599.1"/>
</dbReference>
<evidence type="ECO:0000256" key="1">
    <source>
        <dbReference type="ARBA" id="ARBA00004651"/>
    </source>
</evidence>
<dbReference type="PANTHER" id="PTHR30614:SF41">
    <property type="entry name" value="INNER MEMBRANE AMINO-ACID ABC TRANSPORTER PERMEASE PROTEIN YHDY"/>
    <property type="match status" value="1"/>
</dbReference>
<evidence type="ECO:0000256" key="6">
    <source>
        <dbReference type="ARBA" id="ARBA00023136"/>
    </source>
</evidence>
<feature type="transmembrane region" description="Helical" evidence="7">
    <location>
        <begin position="33"/>
        <end position="54"/>
    </location>
</feature>
<dbReference type="Pfam" id="PF00528">
    <property type="entry name" value="BPD_transp_1"/>
    <property type="match status" value="1"/>
</dbReference>
<dbReference type="PANTHER" id="PTHR30614">
    <property type="entry name" value="MEMBRANE COMPONENT OF AMINO ACID ABC TRANSPORTER"/>
    <property type="match status" value="1"/>
</dbReference>
<feature type="transmembrane region" description="Helical" evidence="7">
    <location>
        <begin position="84"/>
        <end position="104"/>
    </location>
</feature>
<feature type="transmembrane region" description="Helical" evidence="7">
    <location>
        <begin position="170"/>
        <end position="189"/>
    </location>
</feature>
<name>A0A1D8TT84_9CYAN</name>
<evidence type="ECO:0000259" key="8">
    <source>
        <dbReference type="PROSITE" id="PS50928"/>
    </source>
</evidence>
<dbReference type="GO" id="GO:0043190">
    <property type="term" value="C:ATP-binding cassette (ABC) transporter complex"/>
    <property type="evidence" value="ECO:0007669"/>
    <property type="project" value="InterPro"/>
</dbReference>
<feature type="transmembrane region" description="Helical" evidence="7">
    <location>
        <begin position="201"/>
        <end position="223"/>
    </location>
</feature>
<evidence type="ECO:0000256" key="5">
    <source>
        <dbReference type="ARBA" id="ARBA00022989"/>
    </source>
</evidence>
<dbReference type="OrthoDB" id="9805999at2"/>
<feature type="transmembrane region" description="Helical" evidence="7">
    <location>
        <begin position="235"/>
        <end position="259"/>
    </location>
</feature>
<dbReference type="GO" id="GO:0006865">
    <property type="term" value="P:amino acid transport"/>
    <property type="evidence" value="ECO:0007669"/>
    <property type="project" value="TreeGrafter"/>
</dbReference>
<feature type="domain" description="ABC transmembrane type-1" evidence="8">
    <location>
        <begin position="200"/>
        <end position="394"/>
    </location>
</feature>
<feature type="transmembrane region" description="Helical" evidence="7">
    <location>
        <begin position="116"/>
        <end position="134"/>
    </location>
</feature>
<evidence type="ECO:0000313" key="9">
    <source>
        <dbReference type="EMBL" id="AOX00827.1"/>
    </source>
</evidence>
<sequence length="405" mass="44573">MTTVNSQPPELAPPPELQVNPVTWIKKNLFSTWYNSLLTVSVFWFLFVTVKGLITWATTEAQWDVITDNFRLFFVGTYPATENWRPWLILGIIVFLSGITWGVLARNIPTLFSRNVLIALVISGVILVLFPVAIPYRLLLLGIVVLLVASAWGGQQVAKTQPKLGNWLPLAWFIALLIFLWLLGGGLGLKQVSTNQWGGLLLNVLAAVVSILICFPLGVLLALGRQSTLPVVRGFSILYIELIRGLPLIAILFMGQVIIPLFLPPGMRPDRVLRAIIGLTLFSAAYLAENVRGGLQSIPTGQIEAAKALGLNTPLSVGLIVLPQALKAVIPAIVGQFISLFQDTTLLFVVGLVELLGIGDSIFAQAKFQTPYQEVYLFDGLLFWLFCYAMSTASRRLEKQLNVDH</sequence>
<keyword evidence="4 7" id="KW-0812">Transmembrane</keyword>
<dbReference type="InterPro" id="IPR010065">
    <property type="entry name" value="AA_ABC_transptr_permease_3TM"/>
</dbReference>
<keyword evidence="3" id="KW-1003">Cell membrane</keyword>
<dbReference type="KEGG" id="mpro:BJP34_16490"/>
<comment type="similarity">
    <text evidence="7">Belongs to the binding-protein-dependent transport system permease family.</text>
</comment>
<dbReference type="AlphaFoldDB" id="A0A1D8TT84"/>
<dbReference type="InterPro" id="IPR035906">
    <property type="entry name" value="MetI-like_sf"/>
</dbReference>
<dbReference type="CDD" id="cd06261">
    <property type="entry name" value="TM_PBP2"/>
    <property type="match status" value="1"/>
</dbReference>
<evidence type="ECO:0000256" key="3">
    <source>
        <dbReference type="ARBA" id="ARBA00022475"/>
    </source>
</evidence>
<feature type="transmembrane region" description="Helical" evidence="7">
    <location>
        <begin position="140"/>
        <end position="158"/>
    </location>
</feature>
<feature type="transmembrane region" description="Helical" evidence="7">
    <location>
        <begin position="346"/>
        <end position="363"/>
    </location>
</feature>
<evidence type="ECO:0000256" key="7">
    <source>
        <dbReference type="RuleBase" id="RU363032"/>
    </source>
</evidence>
<gene>
    <name evidence="9" type="ORF">BJP34_16490</name>
</gene>
<dbReference type="STRING" id="1458985.BJP34_16490"/>
<organism evidence="9 10">
    <name type="scientific">Moorena producens PAL-8-15-08-1</name>
    <dbReference type="NCBI Taxonomy" id="1458985"/>
    <lineage>
        <taxon>Bacteria</taxon>
        <taxon>Bacillati</taxon>
        <taxon>Cyanobacteriota</taxon>
        <taxon>Cyanophyceae</taxon>
        <taxon>Coleofasciculales</taxon>
        <taxon>Coleofasciculaceae</taxon>
        <taxon>Moorena</taxon>
    </lineage>
</organism>
<dbReference type="Gene3D" id="1.10.3720.10">
    <property type="entry name" value="MetI-like"/>
    <property type="match status" value="1"/>
</dbReference>
<comment type="subcellular location">
    <subcellularLocation>
        <location evidence="1 7">Cell membrane</location>
        <topology evidence="1 7">Multi-pass membrane protein</topology>
    </subcellularLocation>
</comment>
<dbReference type="NCBIfam" id="TIGR01726">
    <property type="entry name" value="HEQRo_perm_3TM"/>
    <property type="match status" value="1"/>
</dbReference>
<protein>
    <submittedName>
        <fullName evidence="9">Amino acid ABC transporter permease</fullName>
    </submittedName>
</protein>
<proteinExistence type="inferred from homology"/>
<feature type="transmembrane region" description="Helical" evidence="7">
    <location>
        <begin position="375"/>
        <end position="393"/>
    </location>
</feature>
<dbReference type="EMBL" id="CP017599">
    <property type="protein sequence ID" value="AOX00827.1"/>
    <property type="molecule type" value="Genomic_DNA"/>
</dbReference>
<dbReference type="InterPro" id="IPR043429">
    <property type="entry name" value="ArtM/GltK/GlnP/TcyL/YhdX-like"/>
</dbReference>
<keyword evidence="5 7" id="KW-1133">Transmembrane helix</keyword>
<feature type="transmembrane region" description="Helical" evidence="7">
    <location>
        <begin position="309"/>
        <end position="334"/>
    </location>
</feature>
<keyword evidence="6 7" id="KW-0472">Membrane</keyword>
<evidence type="ECO:0000313" key="10">
    <source>
        <dbReference type="Proteomes" id="UP000177870"/>
    </source>
</evidence>
<dbReference type="PROSITE" id="PS50928">
    <property type="entry name" value="ABC_TM1"/>
    <property type="match status" value="1"/>
</dbReference>
<dbReference type="InterPro" id="IPR000515">
    <property type="entry name" value="MetI-like"/>
</dbReference>
<evidence type="ECO:0000256" key="2">
    <source>
        <dbReference type="ARBA" id="ARBA00022448"/>
    </source>
</evidence>
<dbReference type="SUPFAM" id="SSF161098">
    <property type="entry name" value="MetI-like"/>
    <property type="match status" value="1"/>
</dbReference>
<accession>A0A1D8TT84</accession>
<reference evidence="10" key="1">
    <citation type="submission" date="2016-10" db="EMBL/GenBank/DDBJ databases">
        <title>Comparative genomics uncovers the prolific and rare metabolic potential of the cyanobacterial genus Moorea.</title>
        <authorList>
            <person name="Leao T."/>
            <person name="Castelao G."/>
            <person name="Korobeynikov A."/>
            <person name="Monroe E.A."/>
            <person name="Podell S."/>
            <person name="Glukhov E."/>
            <person name="Allen E."/>
            <person name="Gerwick W.H."/>
            <person name="Gerwick L."/>
        </authorList>
    </citation>
    <scope>NUCLEOTIDE SEQUENCE [LARGE SCALE GENOMIC DNA]</scope>
    <source>
        <strain evidence="10">PAL-8-15-08-1</strain>
    </source>
</reference>